<organism evidence="2 3">
    <name type="scientific">Chaetomium fimeti</name>
    <dbReference type="NCBI Taxonomy" id="1854472"/>
    <lineage>
        <taxon>Eukaryota</taxon>
        <taxon>Fungi</taxon>
        <taxon>Dikarya</taxon>
        <taxon>Ascomycota</taxon>
        <taxon>Pezizomycotina</taxon>
        <taxon>Sordariomycetes</taxon>
        <taxon>Sordariomycetidae</taxon>
        <taxon>Sordariales</taxon>
        <taxon>Chaetomiaceae</taxon>
        <taxon>Chaetomium</taxon>
    </lineage>
</organism>
<accession>A0AAE0HD38</accession>
<evidence type="ECO:0000313" key="2">
    <source>
        <dbReference type="EMBL" id="KAK3294382.1"/>
    </source>
</evidence>
<feature type="region of interest" description="Disordered" evidence="1">
    <location>
        <begin position="1"/>
        <end position="26"/>
    </location>
</feature>
<proteinExistence type="predicted"/>
<dbReference type="RefSeq" id="XP_062657896.1">
    <property type="nucleotide sequence ID" value="XM_062798995.1"/>
</dbReference>
<feature type="non-terminal residue" evidence="2">
    <location>
        <position position="379"/>
    </location>
</feature>
<dbReference type="EMBL" id="JAUEPN010000005">
    <property type="protein sequence ID" value="KAK3294382.1"/>
    <property type="molecule type" value="Genomic_DNA"/>
</dbReference>
<comment type="caution">
    <text evidence="2">The sequence shown here is derived from an EMBL/GenBank/DDBJ whole genome shotgun (WGS) entry which is preliminary data.</text>
</comment>
<sequence>MSSPVSPDPSGRQEPQPSPWFSKYGGESRTILHTPHEPVTHSGLAPLFPRLHPTYYAEDRAAFDHMDPYPMPSGNELDMLFTTEKYQIDQNAGLTTWEMDVLGEHLVNGWAGGHRRMDSVTPHILDRGYGVEVDESSWHPVFAKGKWYNFRLPVIDGTLLRHPLPGVNESDVWSVDVPKIWNELRVSLELANRWLRHMAHGPWLNHLVHEQRVEWMDAEPTAAELDDPRHLGPNKKPWRIPGDIKVYDGEKTLKAIADLLAPRLVWTFLDDGFHPYDSADHGDPHGRTVRHWNGGREPTEDTPVAERQPAFLSVYIHLRPLRVLLDPKSTLSERCHARWSMAITMLHELMHAINYSRHIDEIDPPGEPVRTQLDIPFTL</sequence>
<dbReference type="Proteomes" id="UP001278766">
    <property type="component" value="Unassembled WGS sequence"/>
</dbReference>
<dbReference type="AlphaFoldDB" id="A0AAE0HD38"/>
<name>A0AAE0HD38_9PEZI</name>
<protein>
    <submittedName>
        <fullName evidence="2">Uncharacterized protein</fullName>
    </submittedName>
</protein>
<evidence type="ECO:0000256" key="1">
    <source>
        <dbReference type="SAM" id="MobiDB-lite"/>
    </source>
</evidence>
<keyword evidence="3" id="KW-1185">Reference proteome</keyword>
<evidence type="ECO:0000313" key="3">
    <source>
        <dbReference type="Proteomes" id="UP001278766"/>
    </source>
</evidence>
<reference evidence="2" key="1">
    <citation type="journal article" date="2023" name="Mol. Phylogenet. Evol.">
        <title>Genome-scale phylogeny and comparative genomics of the fungal order Sordariales.</title>
        <authorList>
            <person name="Hensen N."/>
            <person name="Bonometti L."/>
            <person name="Westerberg I."/>
            <person name="Brannstrom I.O."/>
            <person name="Guillou S."/>
            <person name="Cros-Aarteil S."/>
            <person name="Calhoun S."/>
            <person name="Haridas S."/>
            <person name="Kuo A."/>
            <person name="Mondo S."/>
            <person name="Pangilinan J."/>
            <person name="Riley R."/>
            <person name="LaButti K."/>
            <person name="Andreopoulos B."/>
            <person name="Lipzen A."/>
            <person name="Chen C."/>
            <person name="Yan M."/>
            <person name="Daum C."/>
            <person name="Ng V."/>
            <person name="Clum A."/>
            <person name="Steindorff A."/>
            <person name="Ohm R.A."/>
            <person name="Martin F."/>
            <person name="Silar P."/>
            <person name="Natvig D.O."/>
            <person name="Lalanne C."/>
            <person name="Gautier V."/>
            <person name="Ament-Velasquez S.L."/>
            <person name="Kruys A."/>
            <person name="Hutchinson M.I."/>
            <person name="Powell A.J."/>
            <person name="Barry K."/>
            <person name="Miller A.N."/>
            <person name="Grigoriev I.V."/>
            <person name="Debuchy R."/>
            <person name="Gladieux P."/>
            <person name="Hiltunen Thoren M."/>
            <person name="Johannesson H."/>
        </authorList>
    </citation>
    <scope>NUCLEOTIDE SEQUENCE</scope>
    <source>
        <strain evidence="2">CBS 168.71</strain>
    </source>
</reference>
<dbReference type="GeneID" id="87835943"/>
<gene>
    <name evidence="2" type="ORF">B0H64DRAFT_185741</name>
</gene>
<reference evidence="2" key="2">
    <citation type="submission" date="2023-06" db="EMBL/GenBank/DDBJ databases">
        <authorList>
            <consortium name="Lawrence Berkeley National Laboratory"/>
            <person name="Haridas S."/>
            <person name="Hensen N."/>
            <person name="Bonometti L."/>
            <person name="Westerberg I."/>
            <person name="Brannstrom I.O."/>
            <person name="Guillou S."/>
            <person name="Cros-Aarteil S."/>
            <person name="Calhoun S."/>
            <person name="Kuo A."/>
            <person name="Mondo S."/>
            <person name="Pangilinan J."/>
            <person name="Riley R."/>
            <person name="Labutti K."/>
            <person name="Andreopoulos B."/>
            <person name="Lipzen A."/>
            <person name="Chen C."/>
            <person name="Yanf M."/>
            <person name="Daum C."/>
            <person name="Ng V."/>
            <person name="Clum A."/>
            <person name="Steindorff A."/>
            <person name="Ohm R."/>
            <person name="Martin F."/>
            <person name="Silar P."/>
            <person name="Natvig D."/>
            <person name="Lalanne C."/>
            <person name="Gautier V."/>
            <person name="Ament-Velasquez S.L."/>
            <person name="Kruys A."/>
            <person name="Hutchinson M.I."/>
            <person name="Powell A.J."/>
            <person name="Barry K."/>
            <person name="Miller A.N."/>
            <person name="Grigoriev I.V."/>
            <person name="Debuchy R."/>
            <person name="Gladieux P."/>
            <person name="Thoren M.H."/>
            <person name="Johannesson H."/>
        </authorList>
    </citation>
    <scope>NUCLEOTIDE SEQUENCE</scope>
    <source>
        <strain evidence="2">CBS 168.71</strain>
    </source>
</reference>